<dbReference type="OrthoDB" id="9795247at2"/>
<keyword evidence="2" id="KW-0808">Transferase</keyword>
<comment type="similarity">
    <text evidence="1">Belongs to the ROK (NagC/XylR) family.</text>
</comment>
<dbReference type="InterPro" id="IPR043129">
    <property type="entry name" value="ATPase_NBD"/>
</dbReference>
<evidence type="ECO:0000256" key="1">
    <source>
        <dbReference type="ARBA" id="ARBA00006479"/>
    </source>
</evidence>
<accession>A0A2M9XCM5</accession>
<proteinExistence type="inferred from homology"/>
<dbReference type="InterPro" id="IPR000600">
    <property type="entry name" value="ROK"/>
</dbReference>
<reference evidence="2 3" key="1">
    <citation type="submission" date="2017-07" db="EMBL/GenBank/DDBJ databases">
        <title>Leptospira spp. isolated from tropical soils.</title>
        <authorList>
            <person name="Thibeaux R."/>
            <person name="Iraola G."/>
            <person name="Ferres I."/>
            <person name="Bierque E."/>
            <person name="Girault D."/>
            <person name="Soupe-Gilbert M.-E."/>
            <person name="Picardeau M."/>
            <person name="Goarant C."/>
        </authorList>
    </citation>
    <scope>NUCLEOTIDE SEQUENCE [LARGE SCALE GENOMIC DNA]</scope>
    <source>
        <strain evidence="2 3">MCA1-C-A1</strain>
    </source>
</reference>
<dbReference type="Pfam" id="PF00480">
    <property type="entry name" value="ROK"/>
    <property type="match status" value="1"/>
</dbReference>
<protein>
    <submittedName>
        <fullName evidence="2">Glucose kinase</fullName>
    </submittedName>
</protein>
<dbReference type="PANTHER" id="PTHR18964:SF149">
    <property type="entry name" value="BIFUNCTIONAL UDP-N-ACETYLGLUCOSAMINE 2-EPIMERASE_N-ACETYLMANNOSAMINE KINASE"/>
    <property type="match status" value="1"/>
</dbReference>
<dbReference type="Proteomes" id="UP000232196">
    <property type="component" value="Unassembled WGS sequence"/>
</dbReference>
<dbReference type="RefSeq" id="WP_100706681.1">
    <property type="nucleotide sequence ID" value="NZ_NPDL01000008.1"/>
</dbReference>
<sequence length="301" mass="32327">MSSIIGVDIGAQSIKACLTDQSGKIFSHSDRKTGPEMDSKHFLSSLEEQISKLISDSKDPVKGIGLGSPGPIDKENGILISSANLPLLKNVLLVDFLKKKFNIPVYYDNDANCAALGEYWFGEGKASPNLIVITLGTGLGGGWVFEGKLFDGYLGNSMEVGHTTIHPGGALCGCGQRGCAEAYFSASGFSSRFLEKTGSKLSDVETLFDLASKHHKEANEIVEEGIESLAQLIRNLIHLLNPEHIVLSGGIAKSYSFFGKRLENRVKEIIFPIFKEYVKIVPGKSVTGALGAASLCLDNKT</sequence>
<keyword evidence="3" id="KW-1185">Reference proteome</keyword>
<name>A0A2M9XCM5_9LEPT</name>
<evidence type="ECO:0000313" key="2">
    <source>
        <dbReference type="EMBL" id="PJZ25332.1"/>
    </source>
</evidence>
<dbReference type="GO" id="GO:0016301">
    <property type="term" value="F:kinase activity"/>
    <property type="evidence" value="ECO:0007669"/>
    <property type="project" value="UniProtKB-KW"/>
</dbReference>
<dbReference type="SUPFAM" id="SSF53067">
    <property type="entry name" value="Actin-like ATPase domain"/>
    <property type="match status" value="1"/>
</dbReference>
<organism evidence="2 3">
    <name type="scientific">Leptospira hartskeerlii</name>
    <dbReference type="NCBI Taxonomy" id="2023177"/>
    <lineage>
        <taxon>Bacteria</taxon>
        <taxon>Pseudomonadati</taxon>
        <taxon>Spirochaetota</taxon>
        <taxon>Spirochaetia</taxon>
        <taxon>Leptospirales</taxon>
        <taxon>Leptospiraceae</taxon>
        <taxon>Leptospira</taxon>
    </lineage>
</organism>
<dbReference type="PANTHER" id="PTHR18964">
    <property type="entry name" value="ROK (REPRESSOR, ORF, KINASE) FAMILY"/>
    <property type="match status" value="1"/>
</dbReference>
<dbReference type="Gene3D" id="3.30.420.40">
    <property type="match status" value="2"/>
</dbReference>
<comment type="caution">
    <text evidence="2">The sequence shown here is derived from an EMBL/GenBank/DDBJ whole genome shotgun (WGS) entry which is preliminary data.</text>
</comment>
<dbReference type="EMBL" id="NPDN01000005">
    <property type="protein sequence ID" value="PJZ25332.1"/>
    <property type="molecule type" value="Genomic_DNA"/>
</dbReference>
<gene>
    <name evidence="2" type="ORF">CH357_10400</name>
</gene>
<keyword evidence="2" id="KW-0418">Kinase</keyword>
<dbReference type="AlphaFoldDB" id="A0A2M9XCM5"/>
<evidence type="ECO:0000313" key="3">
    <source>
        <dbReference type="Proteomes" id="UP000232196"/>
    </source>
</evidence>